<feature type="coiled-coil region" evidence="1">
    <location>
        <begin position="451"/>
        <end position="478"/>
    </location>
</feature>
<dbReference type="PANTHER" id="PTHR16275:SF8">
    <property type="entry name" value="COILED-COIL DOMAIN-CONTAINING PROTEIN 40"/>
    <property type="match status" value="1"/>
</dbReference>
<dbReference type="GO" id="GO:0005737">
    <property type="term" value="C:cytoplasm"/>
    <property type="evidence" value="ECO:0007669"/>
    <property type="project" value="TreeGrafter"/>
</dbReference>
<dbReference type="Pfam" id="PF08647">
    <property type="entry name" value="BRE1"/>
    <property type="match status" value="1"/>
</dbReference>
<feature type="compositionally biased region" description="Basic and acidic residues" evidence="2">
    <location>
        <begin position="137"/>
        <end position="147"/>
    </location>
</feature>
<dbReference type="PANTHER" id="PTHR16275">
    <property type="entry name" value="COILED-COIL DOMAIN-CONTAINING PROTEIN 40"/>
    <property type="match status" value="1"/>
</dbReference>
<sequence length="917" mass="106901">MSDPSPLEMGELAQGDRIPTRDDSGSISPRLMQQHGEGDSMDLLEPKHPLMKRFQAALKSHLERQLLRLSEEVLELEAALKGKQTEREDLGVELYNVQQEVTKQQRLLDNYHDTLDSMIKTRQETETRVHTARMRHRAEAEKLNKAERKEEELRSELESLMLLEKQFSDWEKDMESDLTVSQRISEKTKVDKKQLADDKRRQDIFLLKLMTEVSNLSSQNSLLDTQFRVKDCERATIGQTVADANADLQALGQEQHRLLQSWNGVVINIKQRDRVYEGVQKELEKAKEQFLNVNSEIEGLKKSCTGEMELNEKLTLVLHRHKTEVASTQRSIGLELDKKTNAEMQLSLVANMMQQTEKDLGNAINMYHQLTAEDKLVQQEVEKLSNEKVQLEDAILQKLQCQITQDKAGRHMNKQLFNLRDKTRSQEVQLFTTENLLAQTSLQIEQHRGANSHNELLLEELEGELNLLNKELLQVERDLKQSKFLVGKKQGAVDTLNKKLEGMVSKTGTEVMSPEELRINSLNKKIDETTEQSKKLQQFWLRQQGHIVQLSHQRDEQLHEIDILRKQVLVMEQKNLKIEQEIERYNKEEHSVGRSIKHLLHKLVTLNLQLCQRRGYKEELDKDNMFIQGHYLNVLKVDISQCSLRGHYLNVLKDAEMESVKLEAELRELEQEKVHLSDRVMDSQRESLAWEKKLQMAIENKMRMDQERSKEGEIGNMKAEIHRMEVRYSQLKGVQRRLVLDLEQCVSRREAIVDVADAREKRNIRGANNVRINFQKKLEDLQNKLKQVNSQIKSVEQDILDAEKNQQSVLEQLSVKQDGLKGLEEQVKDTDKQLEDGWLAKQKNLELLIRRQHKVKMYEDVKRGRHKLLFRSEASLNVEHQHQKIVKSELISIVETLMSDFPLHRVKFGRILNYLTT</sequence>
<name>A0A7R9CI93_TIMCR</name>
<reference evidence="3" key="1">
    <citation type="submission" date="2020-11" db="EMBL/GenBank/DDBJ databases">
        <authorList>
            <person name="Tran Van P."/>
        </authorList>
    </citation>
    <scope>NUCLEOTIDE SEQUENCE</scope>
</reference>
<dbReference type="AlphaFoldDB" id="A0A7R9CI93"/>
<feature type="region of interest" description="Disordered" evidence="2">
    <location>
        <begin position="124"/>
        <end position="147"/>
    </location>
</feature>
<feature type="coiled-coil region" evidence="1">
    <location>
        <begin position="764"/>
        <end position="812"/>
    </location>
</feature>
<feature type="coiled-coil region" evidence="1">
    <location>
        <begin position="652"/>
        <end position="686"/>
    </location>
</feature>
<protein>
    <recommendedName>
        <fullName evidence="4">Coiled-coil domain-containing protein 40</fullName>
    </recommendedName>
</protein>
<evidence type="ECO:0008006" key="4">
    <source>
        <dbReference type="Google" id="ProtNLM"/>
    </source>
</evidence>
<proteinExistence type="predicted"/>
<evidence type="ECO:0000256" key="2">
    <source>
        <dbReference type="SAM" id="MobiDB-lite"/>
    </source>
</evidence>
<evidence type="ECO:0000313" key="3">
    <source>
        <dbReference type="EMBL" id="CAD7396560.1"/>
    </source>
</evidence>
<accession>A0A7R9CI93</accession>
<keyword evidence="1" id="KW-0175">Coiled coil</keyword>
<organism evidence="3">
    <name type="scientific">Timema cristinae</name>
    <name type="common">Walking stick</name>
    <dbReference type="NCBI Taxonomy" id="61476"/>
    <lineage>
        <taxon>Eukaryota</taxon>
        <taxon>Metazoa</taxon>
        <taxon>Ecdysozoa</taxon>
        <taxon>Arthropoda</taxon>
        <taxon>Hexapoda</taxon>
        <taxon>Insecta</taxon>
        <taxon>Pterygota</taxon>
        <taxon>Neoptera</taxon>
        <taxon>Polyneoptera</taxon>
        <taxon>Phasmatodea</taxon>
        <taxon>Timematodea</taxon>
        <taxon>Timematoidea</taxon>
        <taxon>Timematidae</taxon>
        <taxon>Timema</taxon>
    </lineage>
</organism>
<dbReference type="GO" id="GO:0035082">
    <property type="term" value="P:axoneme assembly"/>
    <property type="evidence" value="ECO:0007669"/>
    <property type="project" value="InterPro"/>
</dbReference>
<dbReference type="EMBL" id="OC317388">
    <property type="protein sequence ID" value="CAD7396560.1"/>
    <property type="molecule type" value="Genomic_DNA"/>
</dbReference>
<feature type="coiled-coil region" evidence="1">
    <location>
        <begin position="269"/>
        <end position="303"/>
    </location>
</feature>
<feature type="coiled-coil region" evidence="1">
    <location>
        <begin position="59"/>
        <end position="86"/>
    </location>
</feature>
<feature type="coiled-coil region" evidence="1">
    <location>
        <begin position="519"/>
        <end position="588"/>
    </location>
</feature>
<evidence type="ECO:0000256" key="1">
    <source>
        <dbReference type="SAM" id="Coils"/>
    </source>
</evidence>
<feature type="region of interest" description="Disordered" evidence="2">
    <location>
        <begin position="1"/>
        <end position="42"/>
    </location>
</feature>
<dbReference type="InterPro" id="IPR037386">
    <property type="entry name" value="CCDC40"/>
</dbReference>
<feature type="coiled-coil region" evidence="1">
    <location>
        <begin position="353"/>
        <end position="394"/>
    </location>
</feature>
<gene>
    <name evidence="3" type="ORF">TCEB3V08_LOCUS3671</name>
</gene>